<sequence length="167" mass="18951">MPIPNSILKFLEKNGVRYDTIDHRTVYTAYDKAATLKVRPNIIGKTLVLKVDNDLTLVMISGNKNLDKNKLKKAINTWRKKTGQKLVKKIDFVSERLIKNKFKGVKLGTLPPFGNLWGMPTFIDKSLFAHKKIFINSGDYELSLKINSSILKKLIPDLIVGQLSKPK</sequence>
<accession>A0A2G9YVD2</accession>
<gene>
    <name evidence="2" type="ORF">COX36_04590</name>
</gene>
<dbReference type="Pfam" id="PF04073">
    <property type="entry name" value="tRNA_edit"/>
    <property type="match status" value="1"/>
</dbReference>
<dbReference type="EMBL" id="PCRP01000072">
    <property type="protein sequence ID" value="PIP23198.1"/>
    <property type="molecule type" value="Genomic_DNA"/>
</dbReference>
<dbReference type="GO" id="GO:0002161">
    <property type="term" value="F:aminoacyl-tRNA deacylase activity"/>
    <property type="evidence" value="ECO:0007669"/>
    <property type="project" value="InterPro"/>
</dbReference>
<proteinExistence type="predicted"/>
<dbReference type="AlphaFoldDB" id="A0A2G9YVD2"/>
<dbReference type="InterPro" id="IPR007214">
    <property type="entry name" value="YbaK/aa-tRNA-synth-assoc-dom"/>
</dbReference>
<feature type="domain" description="YbaK/aminoacyl-tRNA synthetase-associated" evidence="1">
    <location>
        <begin position="23"/>
        <end position="149"/>
    </location>
</feature>
<evidence type="ECO:0000313" key="3">
    <source>
        <dbReference type="Proteomes" id="UP000230273"/>
    </source>
</evidence>
<organism evidence="2 3">
    <name type="scientific">Candidatus Nealsonbacteria bacterium CG23_combo_of_CG06-09_8_20_14_all_38_19</name>
    <dbReference type="NCBI Taxonomy" id="1974721"/>
    <lineage>
        <taxon>Bacteria</taxon>
        <taxon>Candidatus Nealsoniibacteriota</taxon>
    </lineage>
</organism>
<evidence type="ECO:0000313" key="2">
    <source>
        <dbReference type="EMBL" id="PIP23198.1"/>
    </source>
</evidence>
<dbReference type="CDD" id="cd04332">
    <property type="entry name" value="YbaK_like"/>
    <property type="match status" value="1"/>
</dbReference>
<reference evidence="2 3" key="1">
    <citation type="submission" date="2017-09" db="EMBL/GenBank/DDBJ databases">
        <title>Depth-based differentiation of microbial function through sediment-hosted aquifers and enrichment of novel symbionts in the deep terrestrial subsurface.</title>
        <authorList>
            <person name="Probst A.J."/>
            <person name="Ladd B."/>
            <person name="Jarett J.K."/>
            <person name="Geller-Mcgrath D.E."/>
            <person name="Sieber C.M."/>
            <person name="Emerson J.B."/>
            <person name="Anantharaman K."/>
            <person name="Thomas B.C."/>
            <person name="Malmstrom R."/>
            <person name="Stieglmeier M."/>
            <person name="Klingl A."/>
            <person name="Woyke T."/>
            <person name="Ryan C.M."/>
            <person name="Banfield J.F."/>
        </authorList>
    </citation>
    <scope>NUCLEOTIDE SEQUENCE [LARGE SCALE GENOMIC DNA]</scope>
    <source>
        <strain evidence="2">CG23_combo_of_CG06-09_8_20_14_all_38_19</strain>
    </source>
</reference>
<comment type="caution">
    <text evidence="2">The sequence shown here is derived from an EMBL/GenBank/DDBJ whole genome shotgun (WGS) entry which is preliminary data.</text>
</comment>
<dbReference type="SUPFAM" id="SSF55826">
    <property type="entry name" value="YbaK/ProRS associated domain"/>
    <property type="match status" value="1"/>
</dbReference>
<evidence type="ECO:0000259" key="1">
    <source>
        <dbReference type="Pfam" id="PF04073"/>
    </source>
</evidence>
<dbReference type="InterPro" id="IPR036754">
    <property type="entry name" value="YbaK/aa-tRNA-synt-asso_dom_sf"/>
</dbReference>
<dbReference type="Gene3D" id="3.90.960.10">
    <property type="entry name" value="YbaK/aminoacyl-tRNA synthetase-associated domain"/>
    <property type="match status" value="1"/>
</dbReference>
<protein>
    <recommendedName>
        <fullName evidence="1">YbaK/aminoacyl-tRNA synthetase-associated domain-containing protein</fullName>
    </recommendedName>
</protein>
<name>A0A2G9YVD2_9BACT</name>
<dbReference type="Proteomes" id="UP000230273">
    <property type="component" value="Unassembled WGS sequence"/>
</dbReference>